<evidence type="ECO:0000256" key="4">
    <source>
        <dbReference type="ARBA" id="ARBA00022692"/>
    </source>
</evidence>
<feature type="transmembrane region" description="Helical" evidence="7">
    <location>
        <begin position="137"/>
        <end position="155"/>
    </location>
</feature>
<evidence type="ECO:0000256" key="6">
    <source>
        <dbReference type="ARBA" id="ARBA00023136"/>
    </source>
</evidence>
<comment type="caution">
    <text evidence="9">The sequence shown here is derived from an EMBL/GenBank/DDBJ whole genome shotgun (WGS) entry which is preliminary data.</text>
</comment>
<evidence type="ECO:0000256" key="1">
    <source>
        <dbReference type="ARBA" id="ARBA00004651"/>
    </source>
</evidence>
<keyword evidence="6 7" id="KW-0472">Membrane</keyword>
<feature type="transmembrane region" description="Helical" evidence="7">
    <location>
        <begin position="45"/>
        <end position="69"/>
    </location>
</feature>
<dbReference type="PANTHER" id="PTHR30353:SF0">
    <property type="entry name" value="TRANSMEMBRANE PROTEIN"/>
    <property type="match status" value="1"/>
</dbReference>
<dbReference type="InterPro" id="IPR032816">
    <property type="entry name" value="VTT_dom"/>
</dbReference>
<evidence type="ECO:0000256" key="2">
    <source>
        <dbReference type="ARBA" id="ARBA00010792"/>
    </source>
</evidence>
<gene>
    <name evidence="9" type="ORF">GRQ65_09505</name>
</gene>
<dbReference type="GO" id="GO:0005886">
    <property type="term" value="C:plasma membrane"/>
    <property type="evidence" value="ECO:0007669"/>
    <property type="project" value="UniProtKB-SubCell"/>
</dbReference>
<comment type="caution">
    <text evidence="7">Lacks conserved residue(s) required for the propagation of feature annotation.</text>
</comment>
<evidence type="ECO:0000256" key="3">
    <source>
        <dbReference type="ARBA" id="ARBA00022475"/>
    </source>
</evidence>
<organism evidence="9 10">
    <name type="scientific">Nocardioides flavescens</name>
    <dbReference type="NCBI Taxonomy" id="2691959"/>
    <lineage>
        <taxon>Bacteria</taxon>
        <taxon>Bacillati</taxon>
        <taxon>Actinomycetota</taxon>
        <taxon>Actinomycetes</taxon>
        <taxon>Propionibacteriales</taxon>
        <taxon>Nocardioidaceae</taxon>
        <taxon>Nocardioides</taxon>
    </lineage>
</organism>
<keyword evidence="3 7" id="KW-1003">Cell membrane</keyword>
<keyword evidence="4 7" id="KW-0812">Transmembrane</keyword>
<evidence type="ECO:0000259" key="8">
    <source>
        <dbReference type="Pfam" id="PF09335"/>
    </source>
</evidence>
<dbReference type="RefSeq" id="WP_160877585.1">
    <property type="nucleotide sequence ID" value="NZ_WUEK01000005.1"/>
</dbReference>
<name>A0A6L7EVQ2_9ACTN</name>
<dbReference type="PANTHER" id="PTHR30353">
    <property type="entry name" value="INNER MEMBRANE PROTEIN DEDA-RELATED"/>
    <property type="match status" value="1"/>
</dbReference>
<dbReference type="InterPro" id="IPR032818">
    <property type="entry name" value="DedA-like"/>
</dbReference>
<reference evidence="9 10" key="1">
    <citation type="submission" date="2019-12" db="EMBL/GenBank/DDBJ databases">
        <authorList>
            <person name="Kun Z."/>
        </authorList>
    </citation>
    <scope>NUCLEOTIDE SEQUENCE [LARGE SCALE GENOMIC DNA]</scope>
    <source>
        <strain evidence="9 10">YIM 123512</strain>
    </source>
</reference>
<keyword evidence="10" id="KW-1185">Reference proteome</keyword>
<accession>A0A6L7EVQ2</accession>
<feature type="transmembrane region" description="Helical" evidence="7">
    <location>
        <begin position="167"/>
        <end position="187"/>
    </location>
</feature>
<evidence type="ECO:0000313" key="10">
    <source>
        <dbReference type="Proteomes" id="UP000473325"/>
    </source>
</evidence>
<dbReference type="EMBL" id="WUEK01000005">
    <property type="protein sequence ID" value="MXG89786.1"/>
    <property type="molecule type" value="Genomic_DNA"/>
</dbReference>
<dbReference type="AlphaFoldDB" id="A0A6L7EVQ2"/>
<evidence type="ECO:0000313" key="9">
    <source>
        <dbReference type="EMBL" id="MXG89786.1"/>
    </source>
</evidence>
<comment type="subcellular location">
    <subcellularLocation>
        <location evidence="1 7">Cell membrane</location>
        <topology evidence="1 7">Multi-pass membrane protein</topology>
    </subcellularLocation>
</comment>
<evidence type="ECO:0000256" key="5">
    <source>
        <dbReference type="ARBA" id="ARBA00022989"/>
    </source>
</evidence>
<dbReference type="Proteomes" id="UP000473325">
    <property type="component" value="Unassembled WGS sequence"/>
</dbReference>
<evidence type="ECO:0000256" key="7">
    <source>
        <dbReference type="RuleBase" id="RU367016"/>
    </source>
</evidence>
<keyword evidence="5 7" id="KW-1133">Transmembrane helix</keyword>
<sequence>MISDLSPTAFLVLWAVVAFGAVLPVVPTGAAVSGAAVLAGHEEPIEIVLVVLVGGAGAYTGDLVTYGVLSAAGTPLARRLGWLEDGDAAAVTARLHRLRERLEEREIRTLLVSRLIPGGRIPVLLVASLTGYPWQRFASAAVGAALLWAVAYSAIGVLGDAVFDDQTTAIAVVIAAALVASVAPGLVRRARG</sequence>
<comment type="similarity">
    <text evidence="2 7">Belongs to the DedA family.</text>
</comment>
<feature type="domain" description="VTT" evidence="8">
    <location>
        <begin position="46"/>
        <end position="157"/>
    </location>
</feature>
<proteinExistence type="inferred from homology"/>
<protein>
    <recommendedName>
        <fullName evidence="8">VTT domain-containing protein</fullName>
    </recommendedName>
</protein>
<dbReference type="Pfam" id="PF09335">
    <property type="entry name" value="VTT_dom"/>
    <property type="match status" value="1"/>
</dbReference>